<dbReference type="Gene3D" id="1.10.3730.20">
    <property type="match status" value="1"/>
</dbReference>
<dbReference type="EMBL" id="BJYY01000001">
    <property type="protein sequence ID" value="GEO32516.1"/>
    <property type="molecule type" value="Genomic_DNA"/>
</dbReference>
<keyword evidence="9" id="KW-1185">Reference proteome</keyword>
<gene>
    <name evidence="8" type="ORF">CAE01nite_02410</name>
</gene>
<reference evidence="8 9" key="1">
    <citation type="submission" date="2019-07" db="EMBL/GenBank/DDBJ databases">
        <title>Whole genome shotgun sequence of Cellulomonas aerilata NBRC 106308.</title>
        <authorList>
            <person name="Hosoyama A."/>
            <person name="Uohara A."/>
            <person name="Ohji S."/>
            <person name="Ichikawa N."/>
        </authorList>
    </citation>
    <scope>NUCLEOTIDE SEQUENCE [LARGE SCALE GENOMIC DNA]</scope>
    <source>
        <strain evidence="8 9">NBRC 106308</strain>
    </source>
</reference>
<feature type="transmembrane region" description="Helical" evidence="6">
    <location>
        <begin position="219"/>
        <end position="238"/>
    </location>
</feature>
<feature type="transmembrane region" description="Helical" evidence="6">
    <location>
        <begin position="76"/>
        <end position="95"/>
    </location>
</feature>
<dbReference type="PANTHER" id="PTHR32322">
    <property type="entry name" value="INNER MEMBRANE TRANSPORTER"/>
    <property type="match status" value="1"/>
</dbReference>
<dbReference type="Pfam" id="PF00892">
    <property type="entry name" value="EamA"/>
    <property type="match status" value="2"/>
</dbReference>
<comment type="similarity">
    <text evidence="2">Belongs to the EamA transporter family.</text>
</comment>
<feature type="transmembrane region" description="Helical" evidence="6">
    <location>
        <begin position="130"/>
        <end position="150"/>
    </location>
</feature>
<name>A0A512D7R1_9CELL</name>
<keyword evidence="5 6" id="KW-0472">Membrane</keyword>
<evidence type="ECO:0000256" key="1">
    <source>
        <dbReference type="ARBA" id="ARBA00004141"/>
    </source>
</evidence>
<evidence type="ECO:0000256" key="2">
    <source>
        <dbReference type="ARBA" id="ARBA00007362"/>
    </source>
</evidence>
<accession>A0A512D7R1</accession>
<feature type="transmembrane region" description="Helical" evidence="6">
    <location>
        <begin position="47"/>
        <end position="69"/>
    </location>
</feature>
<evidence type="ECO:0000313" key="8">
    <source>
        <dbReference type="EMBL" id="GEO32516.1"/>
    </source>
</evidence>
<dbReference type="GO" id="GO:0016020">
    <property type="term" value="C:membrane"/>
    <property type="evidence" value="ECO:0007669"/>
    <property type="project" value="UniProtKB-SubCell"/>
</dbReference>
<dbReference type="PANTHER" id="PTHR32322:SF2">
    <property type="entry name" value="EAMA DOMAIN-CONTAINING PROTEIN"/>
    <property type="match status" value="1"/>
</dbReference>
<dbReference type="InterPro" id="IPR050638">
    <property type="entry name" value="AA-Vitamin_Transporters"/>
</dbReference>
<comment type="subcellular location">
    <subcellularLocation>
        <location evidence="1">Membrane</location>
        <topology evidence="1">Multi-pass membrane protein</topology>
    </subcellularLocation>
</comment>
<protein>
    <submittedName>
        <fullName evidence="8">Transporter</fullName>
    </submittedName>
</protein>
<keyword evidence="3 6" id="KW-0812">Transmembrane</keyword>
<keyword evidence="4 6" id="KW-1133">Transmembrane helix</keyword>
<feature type="transmembrane region" description="Helical" evidence="6">
    <location>
        <begin position="245"/>
        <end position="268"/>
    </location>
</feature>
<dbReference type="InterPro" id="IPR037185">
    <property type="entry name" value="EmrE-like"/>
</dbReference>
<evidence type="ECO:0000256" key="3">
    <source>
        <dbReference type="ARBA" id="ARBA00022692"/>
    </source>
</evidence>
<dbReference type="RefSeq" id="WP_146898736.1">
    <property type="nucleotide sequence ID" value="NZ_BAAARM010000001.1"/>
</dbReference>
<feature type="transmembrane region" description="Helical" evidence="6">
    <location>
        <begin position="101"/>
        <end position="123"/>
    </location>
</feature>
<dbReference type="AlphaFoldDB" id="A0A512D7R1"/>
<feature type="transmembrane region" description="Helical" evidence="6">
    <location>
        <begin position="186"/>
        <end position="207"/>
    </location>
</feature>
<comment type="caution">
    <text evidence="8">The sequence shown here is derived from an EMBL/GenBank/DDBJ whole genome shotgun (WGS) entry which is preliminary data.</text>
</comment>
<feature type="transmembrane region" description="Helical" evidence="6">
    <location>
        <begin position="274"/>
        <end position="293"/>
    </location>
</feature>
<feature type="domain" description="EamA" evidence="7">
    <location>
        <begin position="159"/>
        <end position="292"/>
    </location>
</feature>
<evidence type="ECO:0000313" key="9">
    <source>
        <dbReference type="Proteomes" id="UP000321181"/>
    </source>
</evidence>
<evidence type="ECO:0000256" key="5">
    <source>
        <dbReference type="ARBA" id="ARBA00023136"/>
    </source>
</evidence>
<feature type="transmembrane region" description="Helical" evidence="6">
    <location>
        <begin position="156"/>
        <end position="174"/>
    </location>
</feature>
<sequence>MTGATGTTSRVAALLVLLAASLWGTSGTSQALGQAQDPLAVGAARLAVGGAALVVIGLATQPAALLACLRAPLVRWTVLAAVATAVYQGAFFSAVAGTGVVTGTVVALGTAPVATGVCGLVLFGERPTRWWVAATVLAVVGCVVLVTAGGSGAADVRPTGVVLALVAGAAYGLYTSAAKVLLDRGVPVVNAMAATLGGGAVLLVPFGLRGLGELTGGRALIMVAWLGLAATGAAYLLFARGLRHLPAATVGTLSLAEPLTATVLGLVVLGERPAPIAAAGGLCLVAGLLLATVRPGTASTAGSARTAVPAPPGG</sequence>
<evidence type="ECO:0000259" key="7">
    <source>
        <dbReference type="Pfam" id="PF00892"/>
    </source>
</evidence>
<proteinExistence type="inferred from homology"/>
<dbReference type="InterPro" id="IPR000620">
    <property type="entry name" value="EamA_dom"/>
</dbReference>
<evidence type="ECO:0000256" key="6">
    <source>
        <dbReference type="SAM" id="Phobius"/>
    </source>
</evidence>
<evidence type="ECO:0000256" key="4">
    <source>
        <dbReference type="ARBA" id="ARBA00022989"/>
    </source>
</evidence>
<feature type="domain" description="EamA" evidence="7">
    <location>
        <begin position="12"/>
        <end position="146"/>
    </location>
</feature>
<organism evidence="8 9">
    <name type="scientific">Cellulomonas aerilata</name>
    <dbReference type="NCBI Taxonomy" id="515326"/>
    <lineage>
        <taxon>Bacteria</taxon>
        <taxon>Bacillati</taxon>
        <taxon>Actinomycetota</taxon>
        <taxon>Actinomycetes</taxon>
        <taxon>Micrococcales</taxon>
        <taxon>Cellulomonadaceae</taxon>
        <taxon>Cellulomonas</taxon>
    </lineage>
</organism>
<dbReference type="OrthoDB" id="3577499at2"/>
<dbReference type="Proteomes" id="UP000321181">
    <property type="component" value="Unassembled WGS sequence"/>
</dbReference>
<dbReference type="SUPFAM" id="SSF103481">
    <property type="entry name" value="Multidrug resistance efflux transporter EmrE"/>
    <property type="match status" value="2"/>
</dbReference>